<feature type="domain" description="Integrase core" evidence="1">
    <location>
        <begin position="1"/>
        <end position="107"/>
    </location>
</feature>
<comment type="caution">
    <text evidence="2">The sequence shown here is derived from an EMBL/GenBank/DDBJ whole genome shotgun (WGS) entry which is preliminary data.</text>
</comment>
<proteinExistence type="predicted"/>
<evidence type="ECO:0000313" key="3">
    <source>
        <dbReference type="Proteomes" id="UP000719766"/>
    </source>
</evidence>
<dbReference type="PANTHER" id="PTHR46791:SF5">
    <property type="entry name" value="CLR5 DOMAIN-CONTAINING PROTEIN-RELATED"/>
    <property type="match status" value="1"/>
</dbReference>
<reference evidence="2" key="1">
    <citation type="journal article" date="2020" name="New Phytol.">
        <title>Comparative genomics reveals dynamic genome evolution in host specialist ectomycorrhizal fungi.</title>
        <authorList>
            <person name="Lofgren L.A."/>
            <person name="Nguyen N.H."/>
            <person name="Vilgalys R."/>
            <person name="Ruytinx J."/>
            <person name="Liao H.L."/>
            <person name="Branco S."/>
            <person name="Kuo A."/>
            <person name="LaButti K."/>
            <person name="Lipzen A."/>
            <person name="Andreopoulos W."/>
            <person name="Pangilinan J."/>
            <person name="Riley R."/>
            <person name="Hundley H."/>
            <person name="Na H."/>
            <person name="Barry K."/>
            <person name="Grigoriev I.V."/>
            <person name="Stajich J.E."/>
            <person name="Kennedy P.G."/>
        </authorList>
    </citation>
    <scope>NUCLEOTIDE SEQUENCE</scope>
    <source>
        <strain evidence="2">S12</strain>
    </source>
</reference>
<dbReference type="Pfam" id="PF24764">
    <property type="entry name" value="rva_4"/>
    <property type="match status" value="1"/>
</dbReference>
<dbReference type="RefSeq" id="XP_041152617.1">
    <property type="nucleotide sequence ID" value="XM_041298925.1"/>
</dbReference>
<organism evidence="2 3">
    <name type="scientific">Suillus plorans</name>
    <dbReference type="NCBI Taxonomy" id="116603"/>
    <lineage>
        <taxon>Eukaryota</taxon>
        <taxon>Fungi</taxon>
        <taxon>Dikarya</taxon>
        <taxon>Basidiomycota</taxon>
        <taxon>Agaricomycotina</taxon>
        <taxon>Agaricomycetes</taxon>
        <taxon>Agaricomycetidae</taxon>
        <taxon>Boletales</taxon>
        <taxon>Suillineae</taxon>
        <taxon>Suillaceae</taxon>
        <taxon>Suillus</taxon>
    </lineage>
</organism>
<dbReference type="Proteomes" id="UP000719766">
    <property type="component" value="Unassembled WGS sequence"/>
</dbReference>
<dbReference type="GeneID" id="64592689"/>
<keyword evidence="3" id="KW-1185">Reference proteome</keyword>
<gene>
    <name evidence="2" type="ORF">HD556DRAFT_1250421</name>
</gene>
<protein>
    <recommendedName>
        <fullName evidence="1">Integrase core domain-containing protein</fullName>
    </recommendedName>
</protein>
<name>A0A9P7DAL6_9AGAM</name>
<dbReference type="AlphaFoldDB" id="A0A9P7DAL6"/>
<dbReference type="InterPro" id="IPR058913">
    <property type="entry name" value="Integrase_dom_put"/>
</dbReference>
<evidence type="ECO:0000259" key="1">
    <source>
        <dbReference type="Pfam" id="PF24764"/>
    </source>
</evidence>
<dbReference type="OrthoDB" id="3353107at2759"/>
<sequence length="227" mass="26019">MEASRGPGRGSYIWGRSVHNIRIERLWVDLTNGIGSKWKLFFQDLEVSSGLNVDNVHHIWLLHHLFLDVLGREIHGWAEAWNHHRMSTYDHGMSSPHEMCFLSMLQHGAHGFEVAPTFHPPEDTLQSDEAVAEYGINWDGVDNHGIRSHHDMVNQPDPLGNNPFVAYVPETLNLIEVDEPDCPLSPEQLAHLHAHLAQFIDDRTIHSRRHFWEQALAMCIHLMSSTE</sequence>
<dbReference type="PANTHER" id="PTHR46791">
    <property type="entry name" value="EXPRESSED PROTEIN"/>
    <property type="match status" value="1"/>
</dbReference>
<dbReference type="EMBL" id="JABBWE010000118">
    <property type="protein sequence ID" value="KAG1785132.1"/>
    <property type="molecule type" value="Genomic_DNA"/>
</dbReference>
<evidence type="ECO:0000313" key="2">
    <source>
        <dbReference type="EMBL" id="KAG1785132.1"/>
    </source>
</evidence>
<accession>A0A9P7DAL6</accession>